<evidence type="ECO:0000256" key="10">
    <source>
        <dbReference type="ARBA" id="ARBA00023317"/>
    </source>
</evidence>
<keyword evidence="8 13" id="KW-0131">Cell cycle</keyword>
<dbReference type="RefSeq" id="WP_072745870.1">
    <property type="nucleotide sequence ID" value="NZ_FOHL01000002.1"/>
</dbReference>
<evidence type="ECO:0000256" key="7">
    <source>
        <dbReference type="ARBA" id="ARBA00022984"/>
    </source>
</evidence>
<sequence length="426" mass="45102">MDRIAIRGGVPLKGRIAIGGAKNACLALMPAALLTDQPLTLTNAPRLSDIRTMTQLLESLGCEVAALQGGRVLAIGAERIASHRADYEIVRRMRASILVLGPLLAREGRAEVSLPGGCAIGARPVDLHLRGLEALGAELELRDGYVHARAPKGLRGAEFEFPVVSVGATENLLMAASLARGTTVLRNAAREPEIADLARCLNAMGARIEGAGGSEIVIEGVEALGGATHAVIPDRIELGTYMLAPAITGGEVELIGGSRELVGALCDKLEEADIAVEDTPEGLRVRRRNGAIRPLRVVTEPYPGFPTDLQAQIMAMLTLADGVSVLEERIFENRFMHAPELMRMGARIEVHGGTATVTGVPKLRGAPVMATDLRASVSLILAGLAAEGETVVSRVYHLDRGYERVEEKLSACGAHIERLSDKAEAD</sequence>
<reference evidence="15 16" key="1">
    <citation type="submission" date="2016-12" db="EMBL/GenBank/DDBJ databases">
        <authorList>
            <person name="Song W.-J."/>
            <person name="Kurnit D.M."/>
        </authorList>
    </citation>
    <scope>NUCLEOTIDE SEQUENCE [LARGE SCALE GENOMIC DNA]</scope>
    <source>
        <strain evidence="15 16">CGMCC 1.10808</strain>
    </source>
</reference>
<evidence type="ECO:0000256" key="2">
    <source>
        <dbReference type="ARBA" id="ARBA00004752"/>
    </source>
</evidence>
<dbReference type="NCBIfam" id="NF006873">
    <property type="entry name" value="PRK09369.1"/>
    <property type="match status" value="1"/>
</dbReference>
<dbReference type="PANTHER" id="PTHR43783:SF1">
    <property type="entry name" value="UDP-N-ACETYLGLUCOSAMINE 1-CARBOXYVINYLTRANSFERASE"/>
    <property type="match status" value="1"/>
</dbReference>
<comment type="catalytic activity">
    <reaction evidence="12 13">
        <text>phosphoenolpyruvate + UDP-N-acetyl-alpha-D-glucosamine = UDP-N-acetyl-3-O-(1-carboxyvinyl)-alpha-D-glucosamine + phosphate</text>
        <dbReference type="Rhea" id="RHEA:18681"/>
        <dbReference type="ChEBI" id="CHEBI:43474"/>
        <dbReference type="ChEBI" id="CHEBI:57705"/>
        <dbReference type="ChEBI" id="CHEBI:58702"/>
        <dbReference type="ChEBI" id="CHEBI:68483"/>
        <dbReference type="EC" id="2.5.1.7"/>
    </reaction>
</comment>
<evidence type="ECO:0000256" key="12">
    <source>
        <dbReference type="ARBA" id="ARBA00047527"/>
    </source>
</evidence>
<feature type="domain" description="Enolpyruvate transferase" evidence="14">
    <location>
        <begin position="7"/>
        <end position="409"/>
    </location>
</feature>
<dbReference type="FunFam" id="3.65.10.10:FF:000001">
    <property type="entry name" value="UDP-N-acetylglucosamine 1-carboxyvinyltransferase"/>
    <property type="match status" value="1"/>
</dbReference>
<dbReference type="GO" id="GO:0005737">
    <property type="term" value="C:cytoplasm"/>
    <property type="evidence" value="ECO:0007669"/>
    <property type="project" value="UniProtKB-SubCell"/>
</dbReference>
<organism evidence="15 16">
    <name type="scientific">Oceanicella actignis</name>
    <dbReference type="NCBI Taxonomy" id="1189325"/>
    <lineage>
        <taxon>Bacteria</taxon>
        <taxon>Pseudomonadati</taxon>
        <taxon>Pseudomonadota</taxon>
        <taxon>Alphaproteobacteria</taxon>
        <taxon>Rhodobacterales</taxon>
        <taxon>Paracoccaceae</taxon>
        <taxon>Oceanicella</taxon>
    </lineage>
</organism>
<comment type="function">
    <text evidence="13">Cell wall formation. Adds enolpyruvyl to UDP-N-acetylglucosamine.</text>
</comment>
<keyword evidence="4 13" id="KW-0132">Cell division</keyword>
<dbReference type="STRING" id="1189325.SAMN04488119_102219"/>
<dbReference type="AlphaFoldDB" id="A0A1M7RY86"/>
<keyword evidence="9 13" id="KW-0961">Cell wall biogenesis/degradation</keyword>
<feature type="binding site" evidence="13">
    <location>
        <position position="308"/>
    </location>
    <ligand>
        <name>UDP-N-acetyl-alpha-D-glucosamine</name>
        <dbReference type="ChEBI" id="CHEBI:57705"/>
    </ligand>
</feature>
<gene>
    <name evidence="13" type="primary">murA</name>
    <name evidence="15" type="ORF">SAMN05216200_101299</name>
</gene>
<evidence type="ECO:0000256" key="6">
    <source>
        <dbReference type="ARBA" id="ARBA00022960"/>
    </source>
</evidence>
<comment type="pathway">
    <text evidence="2 13">Cell wall biogenesis; peptidoglycan biosynthesis.</text>
</comment>
<dbReference type="InterPro" id="IPR005750">
    <property type="entry name" value="UDP_GlcNAc_COvinyl_MurA"/>
</dbReference>
<evidence type="ECO:0000313" key="15">
    <source>
        <dbReference type="EMBL" id="SHN51151.1"/>
    </source>
</evidence>
<dbReference type="OrthoDB" id="9803760at2"/>
<comment type="caution">
    <text evidence="13">Lacks conserved residue(s) required for the propagation of feature annotation.</text>
</comment>
<comment type="subcellular location">
    <subcellularLocation>
        <location evidence="1 13">Cytoplasm</location>
    </subcellularLocation>
</comment>
<dbReference type="InterPro" id="IPR013792">
    <property type="entry name" value="RNA3'P_cycl/enolpyr_Trfase_a/b"/>
</dbReference>
<feature type="active site" description="Proton donor" evidence="13">
    <location>
        <position position="118"/>
    </location>
</feature>
<dbReference type="GO" id="GO:0071555">
    <property type="term" value="P:cell wall organization"/>
    <property type="evidence" value="ECO:0007669"/>
    <property type="project" value="UniProtKB-KW"/>
</dbReference>
<dbReference type="EMBL" id="FRDL01000001">
    <property type="protein sequence ID" value="SHN51151.1"/>
    <property type="molecule type" value="Genomic_DNA"/>
</dbReference>
<keyword evidence="16" id="KW-1185">Reference proteome</keyword>
<dbReference type="SUPFAM" id="SSF55205">
    <property type="entry name" value="EPT/RTPC-like"/>
    <property type="match status" value="1"/>
</dbReference>
<keyword evidence="7 13" id="KW-0573">Peptidoglycan synthesis</keyword>
<dbReference type="GO" id="GO:0019277">
    <property type="term" value="P:UDP-N-acetylgalactosamine biosynthetic process"/>
    <property type="evidence" value="ECO:0007669"/>
    <property type="project" value="InterPro"/>
</dbReference>
<dbReference type="GO" id="GO:0051301">
    <property type="term" value="P:cell division"/>
    <property type="evidence" value="ECO:0007669"/>
    <property type="project" value="UniProtKB-KW"/>
</dbReference>
<keyword evidence="3 13" id="KW-0963">Cytoplasm</keyword>
<dbReference type="GO" id="GO:0008360">
    <property type="term" value="P:regulation of cell shape"/>
    <property type="evidence" value="ECO:0007669"/>
    <property type="project" value="UniProtKB-KW"/>
</dbReference>
<evidence type="ECO:0000256" key="4">
    <source>
        <dbReference type="ARBA" id="ARBA00022618"/>
    </source>
</evidence>
<evidence type="ECO:0000256" key="3">
    <source>
        <dbReference type="ARBA" id="ARBA00022490"/>
    </source>
</evidence>
<dbReference type="GO" id="GO:0009252">
    <property type="term" value="P:peptidoglycan biosynthetic process"/>
    <property type="evidence" value="ECO:0007669"/>
    <property type="project" value="UniProtKB-UniRule"/>
</dbReference>
<accession>A0A1M7RY86</accession>
<dbReference type="InterPro" id="IPR001986">
    <property type="entry name" value="Enolpyruvate_Tfrase_dom"/>
</dbReference>
<evidence type="ECO:0000256" key="8">
    <source>
        <dbReference type="ARBA" id="ARBA00023306"/>
    </source>
</evidence>
<dbReference type="UniPathway" id="UPA00219"/>
<evidence type="ECO:0000313" key="16">
    <source>
        <dbReference type="Proteomes" id="UP000184066"/>
    </source>
</evidence>
<feature type="binding site" evidence="13">
    <location>
        <position position="94"/>
    </location>
    <ligand>
        <name>UDP-N-acetyl-alpha-D-glucosamine</name>
        <dbReference type="ChEBI" id="CHEBI:57705"/>
    </ligand>
</feature>
<dbReference type="CDD" id="cd01555">
    <property type="entry name" value="UdpNAET"/>
    <property type="match status" value="1"/>
</dbReference>
<dbReference type="PANTHER" id="PTHR43783">
    <property type="entry name" value="UDP-N-ACETYLGLUCOSAMINE 1-CARBOXYVINYLTRANSFERASE"/>
    <property type="match status" value="1"/>
</dbReference>
<evidence type="ECO:0000256" key="13">
    <source>
        <dbReference type="HAMAP-Rule" id="MF_00111"/>
    </source>
</evidence>
<dbReference type="Pfam" id="PF00275">
    <property type="entry name" value="EPSP_synthase"/>
    <property type="match status" value="1"/>
</dbReference>
<dbReference type="InterPro" id="IPR036968">
    <property type="entry name" value="Enolpyruvate_Tfrase_sf"/>
</dbReference>
<dbReference type="Proteomes" id="UP000184066">
    <property type="component" value="Unassembled WGS sequence"/>
</dbReference>
<evidence type="ECO:0000256" key="5">
    <source>
        <dbReference type="ARBA" id="ARBA00022679"/>
    </source>
</evidence>
<evidence type="ECO:0000259" key="14">
    <source>
        <dbReference type="Pfam" id="PF00275"/>
    </source>
</evidence>
<dbReference type="GO" id="GO:0008760">
    <property type="term" value="F:UDP-N-acetylglucosamine 1-carboxyvinyltransferase activity"/>
    <property type="evidence" value="ECO:0007669"/>
    <property type="project" value="UniProtKB-UniRule"/>
</dbReference>
<dbReference type="InterPro" id="IPR050068">
    <property type="entry name" value="MurA_subfamily"/>
</dbReference>
<feature type="binding site" evidence="13">
    <location>
        <position position="330"/>
    </location>
    <ligand>
        <name>UDP-N-acetyl-alpha-D-glucosamine</name>
        <dbReference type="ChEBI" id="CHEBI:57705"/>
    </ligand>
</feature>
<dbReference type="NCBIfam" id="TIGR01072">
    <property type="entry name" value="murA"/>
    <property type="match status" value="1"/>
</dbReference>
<comment type="similarity">
    <text evidence="11 13">Belongs to the EPSP synthase family. MurA subfamily.</text>
</comment>
<keyword evidence="10 13" id="KW-0670">Pyruvate</keyword>
<evidence type="ECO:0000256" key="1">
    <source>
        <dbReference type="ARBA" id="ARBA00004496"/>
    </source>
</evidence>
<feature type="binding site" evidence="13">
    <location>
        <begin position="22"/>
        <end position="23"/>
    </location>
    <ligand>
        <name>phosphoenolpyruvate</name>
        <dbReference type="ChEBI" id="CHEBI:58702"/>
    </ligand>
</feature>
<protein>
    <recommendedName>
        <fullName evidence="13">UDP-N-acetylglucosamine 1-carboxyvinyltransferase</fullName>
        <ecNumber evidence="13">2.5.1.7</ecNumber>
    </recommendedName>
    <alternativeName>
        <fullName evidence="13">Enoylpyruvate transferase</fullName>
    </alternativeName>
    <alternativeName>
        <fullName evidence="13">UDP-N-acetylglucosamine enolpyruvyl transferase</fullName>
        <shortName evidence="13">EPT</shortName>
    </alternativeName>
</protein>
<feature type="binding site" evidence="13">
    <location>
        <begin position="123"/>
        <end position="127"/>
    </location>
    <ligand>
        <name>UDP-N-acetyl-alpha-D-glucosamine</name>
        <dbReference type="ChEBI" id="CHEBI:57705"/>
    </ligand>
</feature>
<proteinExistence type="inferred from homology"/>
<dbReference type="Gene3D" id="3.65.10.10">
    <property type="entry name" value="Enolpyruvate transferase domain"/>
    <property type="match status" value="2"/>
</dbReference>
<name>A0A1M7RY86_9RHOB</name>
<feature type="modified residue" description="2-(S-cysteinyl)pyruvic acid O-phosphothioketal" evidence="13">
    <location>
        <position position="118"/>
    </location>
</feature>
<dbReference type="EC" id="2.5.1.7" evidence="13"/>
<evidence type="ECO:0000256" key="11">
    <source>
        <dbReference type="ARBA" id="ARBA00038367"/>
    </source>
</evidence>
<evidence type="ECO:0000256" key="9">
    <source>
        <dbReference type="ARBA" id="ARBA00023316"/>
    </source>
</evidence>
<dbReference type="HAMAP" id="MF_00111">
    <property type="entry name" value="MurA"/>
    <property type="match status" value="1"/>
</dbReference>
<keyword evidence="6 13" id="KW-0133">Cell shape</keyword>
<keyword evidence="5 13" id="KW-0808">Transferase</keyword>